<dbReference type="EMBL" id="QRBW01000575">
    <property type="protein sequence ID" value="RDT46471.1"/>
    <property type="molecule type" value="Genomic_DNA"/>
</dbReference>
<feature type="non-terminal residue" evidence="2">
    <location>
        <position position="74"/>
    </location>
</feature>
<organism evidence="2 3">
    <name type="scientific">Enterobacter roggenkampii</name>
    <dbReference type="NCBI Taxonomy" id="1812935"/>
    <lineage>
        <taxon>Bacteria</taxon>
        <taxon>Pseudomonadati</taxon>
        <taxon>Pseudomonadota</taxon>
        <taxon>Gammaproteobacteria</taxon>
        <taxon>Enterobacterales</taxon>
        <taxon>Enterobacteriaceae</taxon>
        <taxon>Enterobacter</taxon>
        <taxon>Enterobacter cloacae complex</taxon>
    </lineage>
</organism>
<feature type="compositionally biased region" description="Basic and acidic residues" evidence="1">
    <location>
        <begin position="49"/>
        <end position="58"/>
    </location>
</feature>
<reference evidence="2 3" key="1">
    <citation type="submission" date="2018-07" db="EMBL/GenBank/DDBJ databases">
        <title>The use of a cohorting ward and systematic surveillance cultures for the control of a Klebsiella pneumoniae carbapenemase (KPC)-producing Enterobacteriaceae outbreak.</title>
        <authorList>
            <person name="Doi Y."/>
        </authorList>
    </citation>
    <scope>NUCLEOTIDE SEQUENCE [LARGE SCALE GENOMIC DNA]</scope>
    <source>
        <strain evidence="2 3">1-RC-17-04017</strain>
    </source>
</reference>
<evidence type="ECO:0000256" key="1">
    <source>
        <dbReference type="SAM" id="MobiDB-lite"/>
    </source>
</evidence>
<dbReference type="AlphaFoldDB" id="A0ABD7GPA4"/>
<feature type="non-terminal residue" evidence="2">
    <location>
        <position position="1"/>
    </location>
</feature>
<dbReference type="Proteomes" id="UP000255291">
    <property type="component" value="Unassembled WGS sequence"/>
</dbReference>
<evidence type="ECO:0000313" key="2">
    <source>
        <dbReference type="EMBL" id="RDT46471.1"/>
    </source>
</evidence>
<evidence type="ECO:0000313" key="3">
    <source>
        <dbReference type="Proteomes" id="UP000255291"/>
    </source>
</evidence>
<protein>
    <submittedName>
        <fullName evidence="2">Uncharacterized protein</fullName>
    </submittedName>
</protein>
<proteinExistence type="predicted"/>
<accession>A0ABD7GPA4</accession>
<name>A0ABD7GPA4_9ENTR</name>
<sequence length="74" mass="8758">LYRLTDQKMPDQIHITNILNVVIDIDHRITNIGVFIRKMRERLKCRTQKRLEPGEPRSVELLQPTPKDVIQKTP</sequence>
<comment type="caution">
    <text evidence="2">The sequence shown here is derived from an EMBL/GenBank/DDBJ whole genome shotgun (WGS) entry which is preliminary data.</text>
</comment>
<feature type="region of interest" description="Disordered" evidence="1">
    <location>
        <begin position="47"/>
        <end position="74"/>
    </location>
</feature>
<gene>
    <name evidence="2" type="ORF">DXF87_27005</name>
</gene>